<feature type="transmembrane region" description="Helical" evidence="6">
    <location>
        <begin position="299"/>
        <end position="319"/>
    </location>
</feature>
<evidence type="ECO:0000313" key="10">
    <source>
        <dbReference type="Proteomes" id="UP001610706"/>
    </source>
</evidence>
<evidence type="ECO:0000256" key="6">
    <source>
        <dbReference type="SAM" id="Phobius"/>
    </source>
</evidence>
<organism evidence="9 10">
    <name type="scientific">Oceanimonas smirnovii</name>
    <dbReference type="NCBI Taxonomy" id="264574"/>
    <lineage>
        <taxon>Bacteria</taxon>
        <taxon>Pseudomonadati</taxon>
        <taxon>Pseudomonadota</taxon>
        <taxon>Gammaproteobacteria</taxon>
        <taxon>Aeromonadales</taxon>
        <taxon>Aeromonadaceae</taxon>
        <taxon>Oceanimonas</taxon>
    </lineage>
</organism>
<dbReference type="Proteomes" id="UP001610706">
    <property type="component" value="Unassembled WGS sequence"/>
</dbReference>
<feature type="transmembrane region" description="Helical" evidence="6">
    <location>
        <begin position="149"/>
        <end position="174"/>
    </location>
</feature>
<evidence type="ECO:0000256" key="5">
    <source>
        <dbReference type="ARBA" id="ARBA00023136"/>
    </source>
</evidence>
<dbReference type="PANTHER" id="PTHR37821:SF1">
    <property type="entry name" value="AMINO ACID TRANSPORTER YUIF-RELATED"/>
    <property type="match status" value="1"/>
</dbReference>
<evidence type="ECO:0000259" key="7">
    <source>
        <dbReference type="Pfam" id="PF03553"/>
    </source>
</evidence>
<name>A0ABW7P130_9GAMM</name>
<keyword evidence="5 6" id="KW-0472">Membrane</keyword>
<evidence type="ECO:0000256" key="4">
    <source>
        <dbReference type="ARBA" id="ARBA00022989"/>
    </source>
</evidence>
<dbReference type="EMBL" id="JBGFTR010000009">
    <property type="protein sequence ID" value="MFH7565154.1"/>
    <property type="molecule type" value="Genomic_DNA"/>
</dbReference>
<keyword evidence="10" id="KW-1185">Reference proteome</keyword>
<dbReference type="InterPro" id="IPR052576">
    <property type="entry name" value="AA_Transporter-Related"/>
</dbReference>
<keyword evidence="3 6" id="KW-0812">Transmembrane</keyword>
<dbReference type="RefSeq" id="WP_395536030.1">
    <property type="nucleotide sequence ID" value="NZ_CP166302.1"/>
</dbReference>
<evidence type="ECO:0000259" key="8">
    <source>
        <dbReference type="Pfam" id="PF13726"/>
    </source>
</evidence>
<sequence length="449" mass="46333">MNAIVLAILVMVGLCLARVSVVFSLVVAALVGGLWAGMSVDQVISAFNDGLGGGATVALAYATLGAFAVALSRTGITAMVSDKALAWVGARRGAGEHTAPGGVKWLLFVALILVGAASGTVVPVHIAFIPILVPPLLGLMNMLQLDRRAVACVITFSITIMYMTTPVGFGTIFLNDILTNSVNQAGEELGMQVTTAMAPKAMLLPALGMLLGLLVAVLFSYRRPRGYQSPLNEVKQDKASRPQLSRKQLMMIGVAIVGALVVQLTTGSMVLGGLLGFALLSMNGLFKWKDQDDVFTQGMRLMALIGFIMIAASGFAGVMKASGAIPELVTGSGALIGDNPALAALVMLLVGLFITMGIGSSFSTIPIIAAIYVPLAISFGFSPLATLALVGTAGALGDAGSPASDSTLGPTAGLNADGQHDHIRDSVIPTFIHYNIPLILFGWIAAQVL</sequence>
<dbReference type="InterPro" id="IPR018461">
    <property type="entry name" value="Na/H_Antiport_NhaC-like_C"/>
</dbReference>
<reference evidence="9 10" key="1">
    <citation type="submission" date="2024-08" db="EMBL/GenBank/DDBJ databases">
        <title>Oceanimonas smirnovii Genome sequencing and assembly.</title>
        <authorList>
            <person name="Tang B."/>
        </authorList>
    </citation>
    <scope>NUCLEOTIDE SEQUENCE [LARGE SCALE GENOMIC DNA]</scope>
    <source>
        <strain evidence="9 10">OS2020-119</strain>
    </source>
</reference>
<dbReference type="PANTHER" id="PTHR37821">
    <property type="entry name" value="AMINO ACID TRANSPORTER YUIF-RELATED"/>
    <property type="match status" value="1"/>
</dbReference>
<evidence type="ECO:0000256" key="3">
    <source>
        <dbReference type="ARBA" id="ARBA00022692"/>
    </source>
</evidence>
<feature type="domain" description="Na+/H+ antiporter NhaC-like C-terminal" evidence="7">
    <location>
        <begin position="153"/>
        <end position="443"/>
    </location>
</feature>
<feature type="domain" description="Putative Na+/H+ antiporter N-terminal" evidence="8">
    <location>
        <begin position="2"/>
        <end position="87"/>
    </location>
</feature>
<keyword evidence="4 6" id="KW-1133">Transmembrane helix</keyword>
<evidence type="ECO:0000256" key="1">
    <source>
        <dbReference type="ARBA" id="ARBA00004651"/>
    </source>
</evidence>
<dbReference type="Pfam" id="PF13726">
    <property type="entry name" value="Na_H_antiport_2"/>
    <property type="match status" value="1"/>
</dbReference>
<comment type="subcellular location">
    <subcellularLocation>
        <location evidence="1">Cell membrane</location>
        <topology evidence="1">Multi-pass membrane protein</topology>
    </subcellularLocation>
</comment>
<keyword evidence="2" id="KW-1003">Cell membrane</keyword>
<comment type="caution">
    <text evidence="9">The sequence shown here is derived from an EMBL/GenBank/DDBJ whole genome shotgun (WGS) entry which is preliminary data.</text>
</comment>
<feature type="transmembrane region" description="Helical" evidence="6">
    <location>
        <begin position="340"/>
        <end position="359"/>
    </location>
</feature>
<feature type="transmembrane region" description="Helical" evidence="6">
    <location>
        <begin position="249"/>
        <end position="279"/>
    </location>
</feature>
<feature type="transmembrane region" description="Helical" evidence="6">
    <location>
        <begin position="365"/>
        <end position="390"/>
    </location>
</feature>
<feature type="transmembrane region" description="Helical" evidence="6">
    <location>
        <begin position="6"/>
        <end position="38"/>
    </location>
</feature>
<accession>A0ABW7P130</accession>
<dbReference type="InterPro" id="IPR032813">
    <property type="entry name" value="Na_H_antiport_N"/>
</dbReference>
<protein>
    <submittedName>
        <fullName evidence="9">Na+/H+ antiporter family protein</fullName>
    </submittedName>
</protein>
<proteinExistence type="predicted"/>
<feature type="transmembrane region" description="Helical" evidence="6">
    <location>
        <begin position="105"/>
        <end position="137"/>
    </location>
</feature>
<gene>
    <name evidence="9" type="ORF">AB9R89_07435</name>
</gene>
<evidence type="ECO:0000256" key="2">
    <source>
        <dbReference type="ARBA" id="ARBA00022475"/>
    </source>
</evidence>
<feature type="transmembrane region" description="Helical" evidence="6">
    <location>
        <begin position="201"/>
        <end position="221"/>
    </location>
</feature>
<dbReference type="Pfam" id="PF03553">
    <property type="entry name" value="Na_H_antiporter"/>
    <property type="match status" value="1"/>
</dbReference>
<feature type="transmembrane region" description="Helical" evidence="6">
    <location>
        <begin position="50"/>
        <end position="71"/>
    </location>
</feature>
<evidence type="ECO:0000313" key="9">
    <source>
        <dbReference type="EMBL" id="MFH7565154.1"/>
    </source>
</evidence>